<accession>A0ABM0LWW7</accession>
<evidence type="ECO:0000313" key="7">
    <source>
        <dbReference type="RefSeq" id="XP_006812258.1"/>
    </source>
</evidence>
<proteinExistence type="predicted"/>
<sequence>MGTAKTRQLDGTEIGVTPFVSGLINGKGRRYDASGNAMKSYIPVEEIEIVKKGTYRFRLISAAMMYPFRFSIDGHELHVFATDGNLIKTTTVDALIINSGERFDFYIETSAPVTNYWIRAETLETETILGTPISPGIVRGILRYRSADDMEPTSTRQTCSDNDRCLVMNCPFRYYPETAKTDCLSWSEVKAPKRRAAPAISNKYTFQEKFINFHFSGDTSLRSSVNGRRFIPPSTPPMILPGGDEKDYMTKCNDTECAQRHCDCTHYITLPSDAIVQIVLYNIRVGEGLSGTSHPVHFHGHHFHVLKSGFGTYDTTTGRFLDDTTDISCGDDIPRCNSGSWSNSSWSGDDIPGLNLVDPPIKDTVIVPVGGYVVIRYKTDNPGWWFVHCHIEIHQVEGMALMIKEGEEKQMTKPPKDFKTCGNFQWSREEFKEIISMGSKPSLNTLVFCLAVYIAFNAVTAI</sequence>
<evidence type="ECO:0000259" key="5">
    <source>
        <dbReference type="Pfam" id="PF07731"/>
    </source>
</evidence>
<dbReference type="PANTHER" id="PTHR11709">
    <property type="entry name" value="MULTI-COPPER OXIDASE"/>
    <property type="match status" value="1"/>
</dbReference>
<keyword evidence="2" id="KW-0560">Oxidoreductase</keyword>
<dbReference type="Gene3D" id="2.60.40.420">
    <property type="entry name" value="Cupredoxins - blue copper proteins"/>
    <property type="match status" value="2"/>
</dbReference>
<dbReference type="InterPro" id="IPR011706">
    <property type="entry name" value="Cu-oxidase_C"/>
</dbReference>
<evidence type="ECO:0000259" key="4">
    <source>
        <dbReference type="Pfam" id="PF00394"/>
    </source>
</evidence>
<dbReference type="RefSeq" id="XP_006812258.1">
    <property type="nucleotide sequence ID" value="XM_006812195.1"/>
</dbReference>
<dbReference type="CDD" id="cd13884">
    <property type="entry name" value="CuRO_2_tcLCC_insect_like"/>
    <property type="match status" value="1"/>
</dbReference>
<dbReference type="SUPFAM" id="SSF49503">
    <property type="entry name" value="Cupredoxins"/>
    <property type="match status" value="2"/>
</dbReference>
<dbReference type="Pfam" id="PF07731">
    <property type="entry name" value="Cu-oxidase_2"/>
    <property type="match status" value="1"/>
</dbReference>
<gene>
    <name evidence="7" type="primary">LOC100376857</name>
</gene>
<dbReference type="InterPro" id="IPR008972">
    <property type="entry name" value="Cupredoxin"/>
</dbReference>
<dbReference type="GeneID" id="100376857"/>
<dbReference type="InterPro" id="IPR045087">
    <property type="entry name" value="Cu-oxidase_fam"/>
</dbReference>
<dbReference type="InterPro" id="IPR001117">
    <property type="entry name" value="Cu-oxidase_2nd"/>
</dbReference>
<evidence type="ECO:0000256" key="2">
    <source>
        <dbReference type="ARBA" id="ARBA00023002"/>
    </source>
</evidence>
<feature type="domain" description="Plastocyanin-like" evidence="4">
    <location>
        <begin position="19"/>
        <end position="146"/>
    </location>
</feature>
<dbReference type="Pfam" id="PF00394">
    <property type="entry name" value="Cu-oxidase"/>
    <property type="match status" value="1"/>
</dbReference>
<feature type="domain" description="Plastocyanin-like" evidence="5">
    <location>
        <begin position="236"/>
        <end position="407"/>
    </location>
</feature>
<evidence type="ECO:0000256" key="1">
    <source>
        <dbReference type="ARBA" id="ARBA00022723"/>
    </source>
</evidence>
<keyword evidence="6" id="KW-1185">Reference proteome</keyword>
<organism evidence="6 7">
    <name type="scientific">Saccoglossus kowalevskii</name>
    <name type="common">Acorn worm</name>
    <dbReference type="NCBI Taxonomy" id="10224"/>
    <lineage>
        <taxon>Eukaryota</taxon>
        <taxon>Metazoa</taxon>
        <taxon>Hemichordata</taxon>
        <taxon>Enteropneusta</taxon>
        <taxon>Harrimaniidae</taxon>
        <taxon>Saccoglossus</taxon>
    </lineage>
</organism>
<dbReference type="PROSITE" id="PS00080">
    <property type="entry name" value="MULTICOPPER_OXIDASE2"/>
    <property type="match status" value="1"/>
</dbReference>
<protein>
    <submittedName>
        <fullName evidence="7">Laccase-like</fullName>
    </submittedName>
</protein>
<dbReference type="PANTHER" id="PTHR11709:SF394">
    <property type="entry name" value="FI03373P-RELATED"/>
    <property type="match status" value="1"/>
</dbReference>
<name>A0ABM0LWW7_SACKO</name>
<evidence type="ECO:0000256" key="3">
    <source>
        <dbReference type="ARBA" id="ARBA00023008"/>
    </source>
</evidence>
<keyword evidence="1" id="KW-0479">Metal-binding</keyword>
<reference evidence="7" key="1">
    <citation type="submission" date="2025-08" db="UniProtKB">
        <authorList>
            <consortium name="RefSeq"/>
        </authorList>
    </citation>
    <scope>IDENTIFICATION</scope>
    <source>
        <tissue evidence="7">Testes</tissue>
    </source>
</reference>
<dbReference type="Proteomes" id="UP000694865">
    <property type="component" value="Unplaced"/>
</dbReference>
<evidence type="ECO:0000313" key="6">
    <source>
        <dbReference type="Proteomes" id="UP000694865"/>
    </source>
</evidence>
<keyword evidence="3" id="KW-0186">Copper</keyword>
<dbReference type="CDD" id="cd13905">
    <property type="entry name" value="CuRO_3_tcLLC2_insect_like"/>
    <property type="match status" value="1"/>
</dbReference>
<dbReference type="InterPro" id="IPR002355">
    <property type="entry name" value="Cu_oxidase_Cu_BS"/>
</dbReference>